<keyword evidence="1" id="KW-0472">Membrane</keyword>
<feature type="transmembrane region" description="Helical" evidence="1">
    <location>
        <begin position="65"/>
        <end position="88"/>
    </location>
</feature>
<reference evidence="2" key="1">
    <citation type="journal article" date="2023" name="IScience">
        <title>Live-bearing cockroach genome reveals convergent evolutionary mechanisms linked to viviparity in insects and beyond.</title>
        <authorList>
            <person name="Fouks B."/>
            <person name="Harrison M.C."/>
            <person name="Mikhailova A.A."/>
            <person name="Marchal E."/>
            <person name="English S."/>
            <person name="Carruthers M."/>
            <person name="Jennings E.C."/>
            <person name="Chiamaka E.L."/>
            <person name="Frigard R.A."/>
            <person name="Pippel M."/>
            <person name="Attardo G.M."/>
            <person name="Benoit J.B."/>
            <person name="Bornberg-Bauer E."/>
            <person name="Tobe S.S."/>
        </authorList>
    </citation>
    <scope>NUCLEOTIDE SEQUENCE</scope>
    <source>
        <strain evidence="2">Stay&amp;Tobe</strain>
    </source>
</reference>
<accession>A0AAD7ZQI0</accession>
<evidence type="ECO:0000313" key="3">
    <source>
        <dbReference type="Proteomes" id="UP001233999"/>
    </source>
</evidence>
<dbReference type="EMBL" id="JASPKZ010007351">
    <property type="protein sequence ID" value="KAJ9584853.1"/>
    <property type="molecule type" value="Genomic_DNA"/>
</dbReference>
<keyword evidence="1" id="KW-1133">Transmembrane helix</keyword>
<organism evidence="2 3">
    <name type="scientific">Diploptera punctata</name>
    <name type="common">Pacific beetle cockroach</name>
    <dbReference type="NCBI Taxonomy" id="6984"/>
    <lineage>
        <taxon>Eukaryota</taxon>
        <taxon>Metazoa</taxon>
        <taxon>Ecdysozoa</taxon>
        <taxon>Arthropoda</taxon>
        <taxon>Hexapoda</taxon>
        <taxon>Insecta</taxon>
        <taxon>Pterygota</taxon>
        <taxon>Neoptera</taxon>
        <taxon>Polyneoptera</taxon>
        <taxon>Dictyoptera</taxon>
        <taxon>Blattodea</taxon>
        <taxon>Blaberoidea</taxon>
        <taxon>Blaberidae</taxon>
        <taxon>Diplopterinae</taxon>
        <taxon>Diploptera</taxon>
    </lineage>
</organism>
<proteinExistence type="predicted"/>
<keyword evidence="3" id="KW-1185">Reference proteome</keyword>
<evidence type="ECO:0000313" key="2">
    <source>
        <dbReference type="EMBL" id="KAJ9584853.1"/>
    </source>
</evidence>
<protein>
    <submittedName>
        <fullName evidence="2">Uncharacterized protein</fullName>
    </submittedName>
</protein>
<dbReference type="AlphaFoldDB" id="A0AAD7ZQI0"/>
<reference evidence="2" key="2">
    <citation type="submission" date="2023-05" db="EMBL/GenBank/DDBJ databases">
        <authorList>
            <person name="Fouks B."/>
        </authorList>
    </citation>
    <scope>NUCLEOTIDE SEQUENCE</scope>
    <source>
        <strain evidence="2">Stay&amp;Tobe</strain>
        <tissue evidence="2">Testes</tissue>
    </source>
</reference>
<feature type="non-terminal residue" evidence="2">
    <location>
        <position position="99"/>
    </location>
</feature>
<keyword evidence="1" id="KW-0812">Transmembrane</keyword>
<name>A0AAD7ZQI0_DIPPU</name>
<comment type="caution">
    <text evidence="2">The sequence shown here is derived from an EMBL/GenBank/DDBJ whole genome shotgun (WGS) entry which is preliminary data.</text>
</comment>
<feature type="non-terminal residue" evidence="2">
    <location>
        <position position="1"/>
    </location>
</feature>
<dbReference type="Proteomes" id="UP001233999">
    <property type="component" value="Unassembled WGS sequence"/>
</dbReference>
<evidence type="ECO:0000256" key="1">
    <source>
        <dbReference type="SAM" id="Phobius"/>
    </source>
</evidence>
<gene>
    <name evidence="2" type="ORF">L9F63_020820</name>
</gene>
<sequence length="99" mass="11173">ETKITEVVLSLRILCNSLPILRKRQLSCMTGKSAVNTISAIAHGWGNKSTEHNFGTPLINKTKNYITLVISKGYFVQITGVLMLWFIYDAMRQRKNCSP</sequence>